<keyword evidence="2" id="KW-1185">Reference proteome</keyword>
<dbReference type="AlphaFoldDB" id="A0A8J8T1D1"/>
<organism evidence="1 2">
    <name type="scientific">Halteria grandinella</name>
    <dbReference type="NCBI Taxonomy" id="5974"/>
    <lineage>
        <taxon>Eukaryota</taxon>
        <taxon>Sar</taxon>
        <taxon>Alveolata</taxon>
        <taxon>Ciliophora</taxon>
        <taxon>Intramacronucleata</taxon>
        <taxon>Spirotrichea</taxon>
        <taxon>Stichotrichia</taxon>
        <taxon>Sporadotrichida</taxon>
        <taxon>Halteriidae</taxon>
        <taxon>Halteria</taxon>
    </lineage>
</organism>
<evidence type="ECO:0000313" key="2">
    <source>
        <dbReference type="Proteomes" id="UP000785679"/>
    </source>
</evidence>
<protein>
    <submittedName>
        <fullName evidence="1">Uncharacterized protein</fullName>
    </submittedName>
</protein>
<sequence length="98" mass="10843">MCTDQIICLTWRQSSNSVRANTANFCFLSIYIQAQTYLGRCETSPLRQEPSLDHHVHLKDAEQNSPESAQLSLMVSLQQSKGSLKDVLALTSESVSGV</sequence>
<comment type="caution">
    <text evidence="1">The sequence shown here is derived from an EMBL/GenBank/DDBJ whole genome shotgun (WGS) entry which is preliminary data.</text>
</comment>
<proteinExistence type="predicted"/>
<accession>A0A8J8T1D1</accession>
<name>A0A8J8T1D1_HALGN</name>
<dbReference type="EMBL" id="RRYP01011163">
    <property type="protein sequence ID" value="TNV77913.1"/>
    <property type="molecule type" value="Genomic_DNA"/>
</dbReference>
<dbReference type="Proteomes" id="UP000785679">
    <property type="component" value="Unassembled WGS sequence"/>
</dbReference>
<reference evidence="1" key="1">
    <citation type="submission" date="2019-06" db="EMBL/GenBank/DDBJ databases">
        <authorList>
            <person name="Zheng W."/>
        </authorList>
    </citation>
    <scope>NUCLEOTIDE SEQUENCE</scope>
    <source>
        <strain evidence="1">QDHG01</strain>
    </source>
</reference>
<evidence type="ECO:0000313" key="1">
    <source>
        <dbReference type="EMBL" id="TNV77913.1"/>
    </source>
</evidence>
<gene>
    <name evidence="1" type="ORF">FGO68_gene12314</name>
</gene>